<dbReference type="Proteomes" id="UP000007350">
    <property type="component" value="Unassembled WGS sequence"/>
</dbReference>
<feature type="region of interest" description="Disordered" evidence="1">
    <location>
        <begin position="156"/>
        <end position="239"/>
    </location>
</feature>
<comment type="caution">
    <text evidence="2">The sequence shown here is derived from an EMBL/GenBank/DDBJ whole genome shotgun (WGS) entry which is preliminary data.</text>
</comment>
<protein>
    <submittedName>
        <fullName evidence="2">Uncharacterized protein</fullName>
    </submittedName>
</protein>
<evidence type="ECO:0000256" key="1">
    <source>
        <dbReference type="SAM" id="MobiDB-lite"/>
    </source>
</evidence>
<name>K2NWS6_TRYCR</name>
<feature type="region of interest" description="Disordered" evidence="1">
    <location>
        <begin position="1"/>
        <end position="24"/>
    </location>
</feature>
<dbReference type="AlphaFoldDB" id="K2NWS6"/>
<reference evidence="2 3" key="1">
    <citation type="journal article" date="2012" name="BMC Genomics">
        <title>Comparative genomic analysis of human infective Trypanosoma cruzi lineages with the bat-restricted subspecies T. cruzi marinkellei.</title>
        <authorList>
            <person name="Franzen O."/>
            <person name="Talavera-Lopez C."/>
            <person name="Ochaya S."/>
            <person name="Butler C.E."/>
            <person name="Messenger L.A."/>
            <person name="Lewis M.D."/>
            <person name="Llewellyn M.S."/>
            <person name="Marinkelle C.J."/>
            <person name="Tyler K.M."/>
            <person name="Miles M.A."/>
            <person name="Andersson B."/>
        </authorList>
    </citation>
    <scope>NUCLEOTIDE SEQUENCE [LARGE SCALE GENOMIC DNA]</scope>
    <source>
        <strain evidence="2 3">B7</strain>
    </source>
</reference>
<evidence type="ECO:0000313" key="2">
    <source>
        <dbReference type="EMBL" id="EKF33357.1"/>
    </source>
</evidence>
<feature type="compositionally biased region" description="Polar residues" evidence="1">
    <location>
        <begin position="9"/>
        <end position="24"/>
    </location>
</feature>
<dbReference type="OrthoDB" id="10493453at2759"/>
<evidence type="ECO:0000313" key="3">
    <source>
        <dbReference type="Proteomes" id="UP000007350"/>
    </source>
</evidence>
<accession>K2NWS6</accession>
<organism evidence="2 3">
    <name type="scientific">Trypanosoma cruzi marinkellei</name>
    <dbReference type="NCBI Taxonomy" id="85056"/>
    <lineage>
        <taxon>Eukaryota</taxon>
        <taxon>Discoba</taxon>
        <taxon>Euglenozoa</taxon>
        <taxon>Kinetoplastea</taxon>
        <taxon>Metakinetoplastina</taxon>
        <taxon>Trypanosomatida</taxon>
        <taxon>Trypanosomatidae</taxon>
        <taxon>Trypanosoma</taxon>
        <taxon>Schizotrypanum</taxon>
    </lineage>
</organism>
<feature type="compositionally biased region" description="Basic residues" evidence="1">
    <location>
        <begin position="158"/>
        <end position="169"/>
    </location>
</feature>
<feature type="compositionally biased region" description="Polar residues" evidence="1">
    <location>
        <begin position="193"/>
        <end position="207"/>
    </location>
</feature>
<gene>
    <name evidence="2" type="ORF">MOQ_002778</name>
</gene>
<proteinExistence type="predicted"/>
<sequence>MVPLPMAPTKSSTRLVTAGSPATSDAQACRHEGWTGGSVELGVKLEAAAMLYLNGTPVQIAGAGAERIPCRRRAECIAPYSGLRKPLGSIPRTGSAPCSASILTGSHPPPTALQKRVPSWHLTRHIVDSGRSCSASSVEERAHGCGLSFATAAYPRTNHVKHKPGRRPASHSSKTHGSLAWPHCPNTLFVPDGSSQKPTAPPSQATGNPRARTPSSLVGKRPQRPASAAGFCTNTDGRHGHCNPPFRAHAVGLARMLHSGHAKNLTRKRLLLPLDPAPP</sequence>
<dbReference type="EMBL" id="AHKC01009281">
    <property type="protein sequence ID" value="EKF33357.1"/>
    <property type="molecule type" value="Genomic_DNA"/>
</dbReference>
<keyword evidence="3" id="KW-1185">Reference proteome</keyword>